<sequence>MPRAAALAPGDPERVGAYRLAGRLGEGGQGTVYLAENAAGEPVAVKVLHARLADDPRARARFAAELKVAQRVSGFCTARILDADVAGQVPYIVSEYIDGPSLQAVLAAEGPRSGPALVRVAIGTITALAAIHDAGIVHRDVKPSNVLLAADGPRLIDFGIARALDATGTLSSTAVGTPAYMAPEQISGHRVGPEADVFAWGATMVYAATGRPPFGQDSIPAVMHRILTLPPELGALSGPLRDIVALCLAKDPAQRPAAHAVLLQLLQLAGALPAGAADAAQRPVTALEQGAQVAADTTPPTLPPAPPGPWTPSYNAGWAAPPPGPPPPGPGTDPGLQKGAAPRRPGVGVLAGSAAAAVVALVLVGTFAVIQFRDRPGSEPTEPVKTGGHLRVAMTPPTGLNPSTAYGTTDRLIVRQLFSGLVEYAPDGRLRNLLASRIGHDGSCRRWIITLRSGGTFTNGEAVDAEALLRGWTRAAQSPESLAGTLMRDIEGYGDVAAGRSTFADHVVSDGRLTVTVPLKEPDCEFPKRLADPMFYPLPQVAGEHDNDAYNKQPIGNGPFRLTSYQERSQAVLVRNDQWMFGRAALDRVTVSFVADPQAAVQRVTAGEADWAEVPSNALTRLAAADRSPQVVKRPAGGSHMLVPITTRGPMRDPRARQALSLALDRRQISQTVFGGHYPPATGLVPTGIPGFTQGGGCPLCRGPDIERAKQLAAEAGLGSGTRIDLHVREGSVYLQWAEAVQAQVRSALGWDLRIVLTPTGEFFDRIRDDDLEGLIAMGWLADYPSAYSFLQPTLGGDQTDESGGNYGGWRNAGFDRTLRLARESTDEATATGYLRQAEQIAAQDMARIPIVDMANVALAGDGFTGLRMDPDGVPPLAEVRRR</sequence>
<dbReference type="Gene3D" id="3.90.76.10">
    <property type="entry name" value="Dipeptide-binding Protein, Domain 1"/>
    <property type="match status" value="1"/>
</dbReference>
<dbReference type="InterPro" id="IPR000719">
    <property type="entry name" value="Prot_kinase_dom"/>
</dbReference>
<keyword evidence="4" id="KW-1185">Reference proteome</keyword>
<dbReference type="Proteomes" id="UP000539313">
    <property type="component" value="Unassembled WGS sequence"/>
</dbReference>
<gene>
    <name evidence="3" type="ORF">HNR21_003413</name>
</gene>
<accession>A0A7W3R984</accession>
<dbReference type="GO" id="GO:0004672">
    <property type="term" value="F:protein kinase activity"/>
    <property type="evidence" value="ECO:0007669"/>
    <property type="project" value="InterPro"/>
</dbReference>
<dbReference type="Gene3D" id="3.30.200.20">
    <property type="entry name" value="Phosphorylase Kinase, domain 1"/>
    <property type="match status" value="1"/>
</dbReference>
<dbReference type="GO" id="GO:1904680">
    <property type="term" value="F:peptide transmembrane transporter activity"/>
    <property type="evidence" value="ECO:0007669"/>
    <property type="project" value="TreeGrafter"/>
</dbReference>
<dbReference type="PANTHER" id="PTHR30290">
    <property type="entry name" value="PERIPLASMIC BINDING COMPONENT OF ABC TRANSPORTER"/>
    <property type="match status" value="1"/>
</dbReference>
<evidence type="ECO:0000313" key="4">
    <source>
        <dbReference type="Proteomes" id="UP000539313"/>
    </source>
</evidence>
<evidence type="ECO:0000256" key="1">
    <source>
        <dbReference type="SAM" id="MobiDB-lite"/>
    </source>
</evidence>
<dbReference type="SUPFAM" id="SSF56112">
    <property type="entry name" value="Protein kinase-like (PK-like)"/>
    <property type="match status" value="1"/>
</dbReference>
<dbReference type="GO" id="GO:0005524">
    <property type="term" value="F:ATP binding"/>
    <property type="evidence" value="ECO:0007669"/>
    <property type="project" value="InterPro"/>
</dbReference>
<dbReference type="InterPro" id="IPR000914">
    <property type="entry name" value="SBP_5_dom"/>
</dbReference>
<dbReference type="PANTHER" id="PTHR30290:SF83">
    <property type="entry name" value="ABC TRANSPORTER SUBSTRATE-BINDING PROTEIN"/>
    <property type="match status" value="1"/>
</dbReference>
<dbReference type="Gene3D" id="3.10.105.10">
    <property type="entry name" value="Dipeptide-binding Protein, Domain 3"/>
    <property type="match status" value="1"/>
</dbReference>
<dbReference type="InterPro" id="IPR039424">
    <property type="entry name" value="SBP_5"/>
</dbReference>
<dbReference type="InterPro" id="IPR008271">
    <property type="entry name" value="Ser/Thr_kinase_AS"/>
</dbReference>
<feature type="compositionally biased region" description="Pro residues" evidence="1">
    <location>
        <begin position="300"/>
        <end position="310"/>
    </location>
</feature>
<dbReference type="Gene3D" id="1.10.510.10">
    <property type="entry name" value="Transferase(Phosphotransferase) domain 1"/>
    <property type="match status" value="1"/>
</dbReference>
<comment type="caution">
    <text evidence="3">The sequence shown here is derived from an EMBL/GenBank/DDBJ whole genome shotgun (WGS) entry which is preliminary data.</text>
</comment>
<feature type="region of interest" description="Disordered" evidence="1">
    <location>
        <begin position="376"/>
        <end position="405"/>
    </location>
</feature>
<proteinExistence type="predicted"/>
<reference evidence="3 4" key="1">
    <citation type="submission" date="2020-08" db="EMBL/GenBank/DDBJ databases">
        <title>Sequencing the genomes of 1000 actinobacteria strains.</title>
        <authorList>
            <person name="Klenk H.-P."/>
        </authorList>
    </citation>
    <scope>NUCLEOTIDE SEQUENCE [LARGE SCALE GENOMIC DNA]</scope>
    <source>
        <strain evidence="3 4">DSM 45823</strain>
    </source>
</reference>
<feature type="compositionally biased region" description="Pro residues" evidence="1">
    <location>
        <begin position="320"/>
        <end position="331"/>
    </location>
</feature>
<dbReference type="SUPFAM" id="SSF53850">
    <property type="entry name" value="Periplasmic binding protein-like II"/>
    <property type="match status" value="1"/>
</dbReference>
<dbReference type="PROSITE" id="PS50011">
    <property type="entry name" value="PROTEIN_KINASE_DOM"/>
    <property type="match status" value="1"/>
</dbReference>
<dbReference type="SMART" id="SM00220">
    <property type="entry name" value="S_TKc"/>
    <property type="match status" value="1"/>
</dbReference>
<dbReference type="PROSITE" id="PS00108">
    <property type="entry name" value="PROTEIN_KINASE_ST"/>
    <property type="match status" value="1"/>
</dbReference>
<dbReference type="AlphaFoldDB" id="A0A7W3R984"/>
<evidence type="ECO:0000313" key="3">
    <source>
        <dbReference type="EMBL" id="MBA9004531.1"/>
    </source>
</evidence>
<feature type="region of interest" description="Disordered" evidence="1">
    <location>
        <begin position="629"/>
        <end position="650"/>
    </location>
</feature>
<dbReference type="EMBL" id="JACJII010000001">
    <property type="protein sequence ID" value="MBA9004531.1"/>
    <property type="molecule type" value="Genomic_DNA"/>
</dbReference>
<feature type="domain" description="Protein kinase" evidence="2">
    <location>
        <begin position="18"/>
        <end position="266"/>
    </location>
</feature>
<dbReference type="RefSeq" id="WP_182705963.1">
    <property type="nucleotide sequence ID" value="NZ_JACJII010000001.1"/>
</dbReference>
<feature type="region of interest" description="Disordered" evidence="1">
    <location>
        <begin position="295"/>
        <end position="343"/>
    </location>
</feature>
<evidence type="ECO:0000259" key="2">
    <source>
        <dbReference type="PROSITE" id="PS50011"/>
    </source>
</evidence>
<dbReference type="GO" id="GO:0015833">
    <property type="term" value="P:peptide transport"/>
    <property type="evidence" value="ECO:0007669"/>
    <property type="project" value="TreeGrafter"/>
</dbReference>
<organism evidence="3 4">
    <name type="scientific">Thermomonospora cellulosilytica</name>
    <dbReference type="NCBI Taxonomy" id="1411118"/>
    <lineage>
        <taxon>Bacteria</taxon>
        <taxon>Bacillati</taxon>
        <taxon>Actinomycetota</taxon>
        <taxon>Actinomycetes</taxon>
        <taxon>Streptosporangiales</taxon>
        <taxon>Thermomonosporaceae</taxon>
        <taxon>Thermomonospora</taxon>
    </lineage>
</organism>
<name>A0A7W3R984_9ACTN</name>
<dbReference type="CDD" id="cd00995">
    <property type="entry name" value="PBP2_NikA_DppA_OppA_like"/>
    <property type="match status" value="1"/>
</dbReference>
<dbReference type="CDD" id="cd14014">
    <property type="entry name" value="STKc_PknB_like"/>
    <property type="match status" value="1"/>
</dbReference>
<protein>
    <submittedName>
        <fullName evidence="3">ABC-type transport system substrate-binding protein</fullName>
    </submittedName>
</protein>
<dbReference type="Pfam" id="PF00069">
    <property type="entry name" value="Pkinase"/>
    <property type="match status" value="1"/>
</dbReference>
<dbReference type="InterPro" id="IPR011009">
    <property type="entry name" value="Kinase-like_dom_sf"/>
</dbReference>
<dbReference type="Pfam" id="PF00496">
    <property type="entry name" value="SBP_bac_5"/>
    <property type="match status" value="1"/>
</dbReference>
<dbReference type="Gene3D" id="3.40.190.10">
    <property type="entry name" value="Periplasmic binding protein-like II"/>
    <property type="match status" value="1"/>
</dbReference>